<dbReference type="SUPFAM" id="SSF53137">
    <property type="entry name" value="Translational machinery components"/>
    <property type="match status" value="1"/>
</dbReference>
<dbReference type="GO" id="GO:0003735">
    <property type="term" value="F:structural constituent of ribosome"/>
    <property type="evidence" value="ECO:0007669"/>
    <property type="project" value="InterPro"/>
</dbReference>
<organism evidence="5 6">
    <name type="scientific">Tupaia chinensis</name>
    <name type="common">Chinese tree shrew</name>
    <name type="synonym">Tupaia belangeri chinensis</name>
    <dbReference type="NCBI Taxonomy" id="246437"/>
    <lineage>
        <taxon>Eukaryota</taxon>
        <taxon>Metazoa</taxon>
        <taxon>Chordata</taxon>
        <taxon>Craniata</taxon>
        <taxon>Vertebrata</taxon>
        <taxon>Euteleostomi</taxon>
        <taxon>Mammalia</taxon>
        <taxon>Eutheria</taxon>
        <taxon>Euarchontoglires</taxon>
        <taxon>Scandentia</taxon>
        <taxon>Tupaiidae</taxon>
        <taxon>Tupaia</taxon>
    </lineage>
</organism>
<dbReference type="GO" id="GO:0008097">
    <property type="term" value="F:5S rRNA binding"/>
    <property type="evidence" value="ECO:0007669"/>
    <property type="project" value="InterPro"/>
</dbReference>
<dbReference type="PANTHER" id="PTHR23410:SF24">
    <property type="entry name" value="LARGE RIBOSOMAL SUBUNIT PROTEIN UL18"/>
    <property type="match status" value="1"/>
</dbReference>
<feature type="region of interest" description="Disordered" evidence="4">
    <location>
        <begin position="163"/>
        <end position="200"/>
    </location>
</feature>
<dbReference type="GO" id="GO:0006412">
    <property type="term" value="P:translation"/>
    <property type="evidence" value="ECO:0007669"/>
    <property type="project" value="InterPro"/>
</dbReference>
<dbReference type="GO" id="GO:0000027">
    <property type="term" value="P:ribosomal large subunit assembly"/>
    <property type="evidence" value="ECO:0007669"/>
    <property type="project" value="TreeGrafter"/>
</dbReference>
<comment type="similarity">
    <text evidence="1">Belongs to the universal ribosomal protein uL18 family.</text>
</comment>
<dbReference type="PRINTS" id="PR00058">
    <property type="entry name" value="RIBOSOMALL5"/>
</dbReference>
<dbReference type="Gene3D" id="3.30.420.100">
    <property type="match status" value="1"/>
</dbReference>
<evidence type="ECO:0000256" key="3">
    <source>
        <dbReference type="ARBA" id="ARBA00023274"/>
    </source>
</evidence>
<evidence type="ECO:0000256" key="1">
    <source>
        <dbReference type="ARBA" id="ARBA00007116"/>
    </source>
</evidence>
<evidence type="ECO:0000313" key="6">
    <source>
        <dbReference type="Proteomes" id="UP000011518"/>
    </source>
</evidence>
<dbReference type="AlphaFoldDB" id="L9KVX3"/>
<name>L9KVX3_TUPCH</name>
<reference evidence="6" key="1">
    <citation type="submission" date="2012-07" db="EMBL/GenBank/DDBJ databases">
        <title>Genome of the Chinese tree shrew, a rising model animal genetically related to primates.</title>
        <authorList>
            <person name="Zhang G."/>
            <person name="Fan Y."/>
            <person name="Yao Y."/>
            <person name="Huang Z."/>
        </authorList>
    </citation>
    <scope>NUCLEOTIDE SEQUENCE [LARGE SCALE GENOMIC DNA]</scope>
</reference>
<dbReference type="GO" id="GO:0022625">
    <property type="term" value="C:cytosolic large ribosomal subunit"/>
    <property type="evidence" value="ECO:0007669"/>
    <property type="project" value="TreeGrafter"/>
</dbReference>
<gene>
    <name evidence="5" type="ORF">TREES_T100009744</name>
</gene>
<sequence>MAVTVCTAQAHGPPSDGVEAGLTSDAAACWMGPLQPAGFSVGLAWKRATNPREVARDEPNVESIDSQPGALTCYRDAGLVRTTTGSEALGALKGVADGDLSNPHRTKRSRYDSENEEFNAESIGAPHGPDYLHNLTEDEDAYKKQFPQNVKNSVTQTWRRCTGSSHRYTRAQSVKSSPRKKLKRRGGIVPKCPLPRRKIR</sequence>
<reference evidence="6" key="2">
    <citation type="journal article" date="2013" name="Nat. Commun.">
        <title>Genome of the Chinese tree shrew.</title>
        <authorList>
            <person name="Fan Y."/>
            <person name="Huang Z.Y."/>
            <person name="Cao C.C."/>
            <person name="Chen C.S."/>
            <person name="Chen Y.X."/>
            <person name="Fan D.D."/>
            <person name="He J."/>
            <person name="Hou H.L."/>
            <person name="Hu L."/>
            <person name="Hu X.T."/>
            <person name="Jiang X.T."/>
            <person name="Lai R."/>
            <person name="Lang Y.S."/>
            <person name="Liang B."/>
            <person name="Liao S.G."/>
            <person name="Mu D."/>
            <person name="Ma Y.Y."/>
            <person name="Niu Y.Y."/>
            <person name="Sun X.Q."/>
            <person name="Xia J.Q."/>
            <person name="Xiao J."/>
            <person name="Xiong Z.Q."/>
            <person name="Xu L."/>
            <person name="Yang L."/>
            <person name="Zhang Y."/>
            <person name="Zhao W."/>
            <person name="Zhao X.D."/>
            <person name="Zheng Y.T."/>
            <person name="Zhou J.M."/>
            <person name="Zhu Y.B."/>
            <person name="Zhang G.J."/>
            <person name="Wang J."/>
            <person name="Yao Y.G."/>
        </authorList>
    </citation>
    <scope>NUCLEOTIDE SEQUENCE [LARGE SCALE GENOMIC DNA]</scope>
</reference>
<evidence type="ECO:0000256" key="4">
    <source>
        <dbReference type="SAM" id="MobiDB-lite"/>
    </source>
</evidence>
<dbReference type="PANTHER" id="PTHR23410">
    <property type="entry name" value="RIBOSOMAL PROTEIN L5-RELATED"/>
    <property type="match status" value="1"/>
</dbReference>
<dbReference type="InParanoid" id="L9KVX3"/>
<dbReference type="EMBL" id="KB320645">
    <property type="protein sequence ID" value="ELW66624.1"/>
    <property type="molecule type" value="Genomic_DNA"/>
</dbReference>
<feature type="compositionally biased region" description="Basic residues" evidence="4">
    <location>
        <begin position="177"/>
        <end position="186"/>
    </location>
</feature>
<dbReference type="Proteomes" id="UP000011518">
    <property type="component" value="Unassembled WGS sequence"/>
</dbReference>
<keyword evidence="3" id="KW-0687">Ribonucleoprotein</keyword>
<feature type="region of interest" description="Disordered" evidence="4">
    <location>
        <begin position="99"/>
        <end position="130"/>
    </location>
</feature>
<protein>
    <submittedName>
        <fullName evidence="5">60S ribosomal protein L5</fullName>
    </submittedName>
</protein>
<accession>L9KVX3</accession>
<dbReference type="STRING" id="246437.L9KVX3"/>
<dbReference type="InterPro" id="IPR005485">
    <property type="entry name" value="Rbsml_uL18_euk_arch"/>
</dbReference>
<evidence type="ECO:0000313" key="5">
    <source>
        <dbReference type="EMBL" id="ELW66624.1"/>
    </source>
</evidence>
<keyword evidence="6" id="KW-1185">Reference proteome</keyword>
<evidence type="ECO:0000256" key="2">
    <source>
        <dbReference type="ARBA" id="ARBA00022980"/>
    </source>
</evidence>
<proteinExistence type="inferred from homology"/>
<dbReference type="Pfam" id="PF17144">
    <property type="entry name" value="Ribosomal_L5e"/>
    <property type="match status" value="1"/>
</dbReference>
<keyword evidence="2 5" id="KW-0689">Ribosomal protein</keyword>
<feature type="compositionally biased region" description="Polar residues" evidence="4">
    <location>
        <begin position="163"/>
        <end position="176"/>
    </location>
</feature>